<keyword evidence="12" id="KW-0282">Flagellum</keyword>
<evidence type="ECO:0000256" key="1">
    <source>
        <dbReference type="ARBA" id="ARBA00004413"/>
    </source>
</evidence>
<evidence type="ECO:0000256" key="3">
    <source>
        <dbReference type="ARBA" id="ARBA00020392"/>
    </source>
</evidence>
<dbReference type="eggNOG" id="COG2882">
    <property type="taxonomic scope" value="Bacteria"/>
</dbReference>
<sequence length="147" mass="17688">MAAKKQFELQQVLNYRAELEKLRKQEFALAKQDLDAAADKLEQEKAEAAQLAEEFSQRQQEINSIYEMQLYADFFARKREEMKEQQRRIETLDRVLEDRREDLVQATKEKKVMERLKEKRKEEFRKEQAYKEGLLLDEIATQKKGQE</sequence>
<name>B3EBG7_TRIL1</name>
<dbReference type="GO" id="GO:0006935">
    <property type="term" value="P:chemotaxis"/>
    <property type="evidence" value="ECO:0007669"/>
    <property type="project" value="UniProtKB-KW"/>
</dbReference>
<dbReference type="GO" id="GO:0005886">
    <property type="term" value="C:plasma membrane"/>
    <property type="evidence" value="ECO:0007669"/>
    <property type="project" value="UniProtKB-SubCell"/>
</dbReference>
<feature type="coiled-coil region" evidence="11">
    <location>
        <begin position="5"/>
        <end position="123"/>
    </location>
</feature>
<dbReference type="KEGG" id="glo:Glov_3300"/>
<keyword evidence="6" id="KW-0145">Chemotaxis</keyword>
<evidence type="ECO:0000313" key="13">
    <source>
        <dbReference type="Proteomes" id="UP000002420"/>
    </source>
</evidence>
<keyword evidence="12" id="KW-0966">Cell projection</keyword>
<comment type="similarity">
    <text evidence="2">Belongs to the FliJ family.</text>
</comment>
<reference evidence="12 13" key="1">
    <citation type="submission" date="2008-05" db="EMBL/GenBank/DDBJ databases">
        <title>Complete sequence of chromosome of Geobacter lovleyi SZ.</title>
        <authorList>
            <consortium name="US DOE Joint Genome Institute"/>
            <person name="Lucas S."/>
            <person name="Copeland A."/>
            <person name="Lapidus A."/>
            <person name="Glavina del Rio T."/>
            <person name="Dalin E."/>
            <person name="Tice H."/>
            <person name="Bruce D."/>
            <person name="Goodwin L."/>
            <person name="Pitluck S."/>
            <person name="Chertkov O."/>
            <person name="Meincke L."/>
            <person name="Brettin T."/>
            <person name="Detter J.C."/>
            <person name="Han C."/>
            <person name="Tapia R."/>
            <person name="Kuske C.R."/>
            <person name="Schmutz J."/>
            <person name="Larimer F."/>
            <person name="Land M."/>
            <person name="Hauser L."/>
            <person name="Kyrpides N."/>
            <person name="Mikhailova N."/>
            <person name="Sung Y."/>
            <person name="Fletcher K.E."/>
            <person name="Ritalahti K.M."/>
            <person name="Loeffler F.E."/>
            <person name="Richardson P."/>
        </authorList>
    </citation>
    <scope>NUCLEOTIDE SEQUENCE [LARGE SCALE GENOMIC DNA]</scope>
    <source>
        <strain evidence="13">ATCC BAA-1151 / DSM 17278 / SZ</strain>
    </source>
</reference>
<dbReference type="Pfam" id="PF02050">
    <property type="entry name" value="FliJ"/>
    <property type="match status" value="1"/>
</dbReference>
<comment type="subcellular location">
    <subcellularLocation>
        <location evidence="1">Cell membrane</location>
        <topology evidence="1">Peripheral membrane protein</topology>
        <orientation evidence="1">Cytoplasmic side</orientation>
    </subcellularLocation>
</comment>
<evidence type="ECO:0000256" key="11">
    <source>
        <dbReference type="SAM" id="Coils"/>
    </source>
</evidence>
<keyword evidence="10" id="KW-1006">Bacterial flagellum protein export</keyword>
<evidence type="ECO:0000313" key="12">
    <source>
        <dbReference type="EMBL" id="ACD97006.1"/>
    </source>
</evidence>
<evidence type="ECO:0000256" key="9">
    <source>
        <dbReference type="ARBA" id="ARBA00023136"/>
    </source>
</evidence>
<accession>B3EBG7</accession>
<dbReference type="Gene3D" id="1.10.287.1700">
    <property type="match status" value="1"/>
</dbReference>
<dbReference type="GO" id="GO:0071973">
    <property type="term" value="P:bacterial-type flagellum-dependent cell motility"/>
    <property type="evidence" value="ECO:0007669"/>
    <property type="project" value="InterPro"/>
</dbReference>
<dbReference type="HOGENOM" id="CLU_139638_2_0_7"/>
<gene>
    <name evidence="12" type="ordered locus">Glov_3300</name>
</gene>
<keyword evidence="4" id="KW-0813">Transport</keyword>
<evidence type="ECO:0000256" key="5">
    <source>
        <dbReference type="ARBA" id="ARBA00022475"/>
    </source>
</evidence>
<dbReference type="GO" id="GO:0044781">
    <property type="term" value="P:bacterial-type flagellum organization"/>
    <property type="evidence" value="ECO:0007669"/>
    <property type="project" value="UniProtKB-KW"/>
</dbReference>
<protein>
    <recommendedName>
        <fullName evidence="3">Flagellar FliJ protein</fullName>
    </recommendedName>
</protein>
<keyword evidence="11" id="KW-0175">Coiled coil</keyword>
<dbReference type="GO" id="GO:0015031">
    <property type="term" value="P:protein transport"/>
    <property type="evidence" value="ECO:0007669"/>
    <property type="project" value="UniProtKB-KW"/>
</dbReference>
<keyword evidence="7" id="KW-1005">Bacterial flagellum biogenesis</keyword>
<dbReference type="InterPro" id="IPR012823">
    <property type="entry name" value="Flagell_FliJ"/>
</dbReference>
<dbReference type="RefSeq" id="WP_012471330.1">
    <property type="nucleotide sequence ID" value="NC_010814.1"/>
</dbReference>
<evidence type="ECO:0000256" key="4">
    <source>
        <dbReference type="ARBA" id="ARBA00022448"/>
    </source>
</evidence>
<evidence type="ECO:0000256" key="8">
    <source>
        <dbReference type="ARBA" id="ARBA00022927"/>
    </source>
</evidence>
<keyword evidence="5" id="KW-1003">Cell membrane</keyword>
<dbReference type="Proteomes" id="UP000002420">
    <property type="component" value="Chromosome"/>
</dbReference>
<evidence type="ECO:0000256" key="7">
    <source>
        <dbReference type="ARBA" id="ARBA00022795"/>
    </source>
</evidence>
<dbReference type="GO" id="GO:0009288">
    <property type="term" value="C:bacterial-type flagellum"/>
    <property type="evidence" value="ECO:0007669"/>
    <property type="project" value="InterPro"/>
</dbReference>
<dbReference type="InterPro" id="IPR053716">
    <property type="entry name" value="Flag_assembly_chemotaxis_eff"/>
</dbReference>
<keyword evidence="9" id="KW-0472">Membrane</keyword>
<evidence type="ECO:0000256" key="2">
    <source>
        <dbReference type="ARBA" id="ARBA00010004"/>
    </source>
</evidence>
<dbReference type="NCBIfam" id="TIGR02473">
    <property type="entry name" value="flagell_FliJ"/>
    <property type="match status" value="1"/>
</dbReference>
<proteinExistence type="inferred from homology"/>
<organism evidence="12 13">
    <name type="scientific">Trichlorobacter lovleyi (strain ATCC BAA-1151 / DSM 17278 / SZ)</name>
    <name type="common">Geobacter lovleyi</name>
    <dbReference type="NCBI Taxonomy" id="398767"/>
    <lineage>
        <taxon>Bacteria</taxon>
        <taxon>Pseudomonadati</taxon>
        <taxon>Thermodesulfobacteriota</taxon>
        <taxon>Desulfuromonadia</taxon>
        <taxon>Geobacterales</taxon>
        <taxon>Geobacteraceae</taxon>
        <taxon>Trichlorobacter</taxon>
    </lineage>
</organism>
<dbReference type="EMBL" id="CP001089">
    <property type="protein sequence ID" value="ACD97006.1"/>
    <property type="molecule type" value="Genomic_DNA"/>
</dbReference>
<dbReference type="AlphaFoldDB" id="B3EBG7"/>
<keyword evidence="13" id="KW-1185">Reference proteome</keyword>
<evidence type="ECO:0000256" key="6">
    <source>
        <dbReference type="ARBA" id="ARBA00022500"/>
    </source>
</evidence>
<keyword evidence="8" id="KW-0653">Protein transport</keyword>
<keyword evidence="12" id="KW-0969">Cilium</keyword>
<evidence type="ECO:0000256" key="10">
    <source>
        <dbReference type="ARBA" id="ARBA00023225"/>
    </source>
</evidence>
<dbReference type="STRING" id="398767.Glov_3300"/>